<dbReference type="GeneTree" id="ENSGT00950000185171"/>
<dbReference type="Pfam" id="PF13553">
    <property type="entry name" value="FIIND"/>
    <property type="match status" value="1"/>
</dbReference>
<evidence type="ECO:0000313" key="7">
    <source>
        <dbReference type="Proteomes" id="UP000694404"/>
    </source>
</evidence>
<dbReference type="PANTHER" id="PTHR46985:SF4">
    <property type="entry name" value="CASPASE RECRUITMENT DOMAIN-CONTAINING PROTEIN 8"/>
    <property type="match status" value="1"/>
</dbReference>
<sequence length="222" mass="25576">SLPLLHPLQDSIYCSTMINGSDITCYKVDQKPVWFYVALSNLALLSHCQPRIRRVHFSRAGWFCCPETELEFEVRAAVTIQYGYGSWRQHLTESQKNQWMVAGPLFDIRVEPTEAVAAVHLPHFLYADNSRMQIAHFIDERMTLENPKQVRSFHAVLENPSFSLFGAFWRRDTSDKPTPVHSIVLLYQARKTVNLALHLYLIPDNGSRTSSLSLSTFLLYLF</sequence>
<dbReference type="Ensembl" id="ENSCABT00000015059.1">
    <property type="protein sequence ID" value="ENSCABP00000013730.1"/>
    <property type="gene ID" value="ENSCABG00000010279.1"/>
</dbReference>
<dbReference type="OMA" id="WRQHLTE"/>
<evidence type="ECO:0000256" key="3">
    <source>
        <dbReference type="ARBA" id="ARBA00022588"/>
    </source>
</evidence>
<proteinExistence type="predicted"/>
<dbReference type="GO" id="GO:0045087">
    <property type="term" value="P:innate immune response"/>
    <property type="evidence" value="ECO:0007669"/>
    <property type="project" value="UniProtKB-KW"/>
</dbReference>
<reference evidence="6" key="2">
    <citation type="submission" date="2025-09" db="UniProtKB">
        <authorList>
            <consortium name="Ensembl"/>
        </authorList>
    </citation>
    <scope>IDENTIFICATION</scope>
</reference>
<dbReference type="GO" id="GO:0061702">
    <property type="term" value="C:canonical inflammasome complex"/>
    <property type="evidence" value="ECO:0007669"/>
    <property type="project" value="TreeGrafter"/>
</dbReference>
<name>A0A8C0GWP8_CHEAB</name>
<dbReference type="AlphaFoldDB" id="A0A8C0GWP8"/>
<accession>A0A8C0GWP8</accession>
<organism evidence="6 7">
    <name type="scientific">Chelonoidis abingdonii</name>
    <name type="common">Abingdon island giant tortoise</name>
    <name type="synonym">Testudo abingdonii</name>
    <dbReference type="NCBI Taxonomy" id="106734"/>
    <lineage>
        <taxon>Eukaryota</taxon>
        <taxon>Metazoa</taxon>
        <taxon>Chordata</taxon>
        <taxon>Craniata</taxon>
        <taxon>Vertebrata</taxon>
        <taxon>Euteleostomi</taxon>
        <taxon>Archelosauria</taxon>
        <taxon>Testudinata</taxon>
        <taxon>Testudines</taxon>
        <taxon>Cryptodira</taxon>
        <taxon>Durocryptodira</taxon>
        <taxon>Testudinoidea</taxon>
        <taxon>Testudinidae</taxon>
        <taxon>Chelonoidis</taxon>
    </lineage>
</organism>
<evidence type="ECO:0000259" key="5">
    <source>
        <dbReference type="PROSITE" id="PS51830"/>
    </source>
</evidence>
<evidence type="ECO:0000256" key="1">
    <source>
        <dbReference type="ARBA" id="ARBA00004514"/>
    </source>
</evidence>
<evidence type="ECO:0000256" key="2">
    <source>
        <dbReference type="ARBA" id="ARBA00022490"/>
    </source>
</evidence>
<protein>
    <recommendedName>
        <fullName evidence="5">FIIND domain-containing protein</fullName>
    </recommendedName>
</protein>
<dbReference type="PROSITE" id="PS51830">
    <property type="entry name" value="FIIND"/>
    <property type="match status" value="1"/>
</dbReference>
<keyword evidence="4" id="KW-0391">Immunity</keyword>
<evidence type="ECO:0000256" key="4">
    <source>
        <dbReference type="ARBA" id="ARBA00022859"/>
    </source>
</evidence>
<reference evidence="6" key="1">
    <citation type="submission" date="2025-08" db="UniProtKB">
        <authorList>
            <consortium name="Ensembl"/>
        </authorList>
    </citation>
    <scope>IDENTIFICATION</scope>
</reference>
<dbReference type="InterPro" id="IPR025307">
    <property type="entry name" value="FIIND_dom"/>
</dbReference>
<feature type="domain" description="FIIND" evidence="5">
    <location>
        <begin position="30"/>
        <end position="222"/>
    </location>
</feature>
<keyword evidence="2" id="KW-0963">Cytoplasm</keyword>
<dbReference type="Proteomes" id="UP000694404">
    <property type="component" value="Unplaced"/>
</dbReference>
<evidence type="ECO:0000313" key="6">
    <source>
        <dbReference type="Ensembl" id="ENSCABP00000013730.1"/>
    </source>
</evidence>
<dbReference type="InterPro" id="IPR051249">
    <property type="entry name" value="NLRP_Inflammasome"/>
</dbReference>
<comment type="subcellular location">
    <subcellularLocation>
        <location evidence="1">Cytoplasm</location>
        <location evidence="1">Cytosol</location>
    </subcellularLocation>
</comment>
<keyword evidence="3" id="KW-0399">Innate immunity</keyword>
<dbReference type="PANTHER" id="PTHR46985">
    <property type="entry name" value="NACHT, LRR AND PYD DOMAINS-CONTAINING PROTEIN 1"/>
    <property type="match status" value="1"/>
</dbReference>
<keyword evidence="7" id="KW-1185">Reference proteome</keyword>